<dbReference type="EMBL" id="BPLQ01004987">
    <property type="protein sequence ID" value="GIY12032.1"/>
    <property type="molecule type" value="Genomic_DNA"/>
</dbReference>
<name>A0AAV4QV77_9ARAC</name>
<gene>
    <name evidence="1" type="ORF">CDAR_449581</name>
</gene>
<sequence>MLLQWKTIRIARGSKIKSQNVRGRSLRKSPLDVLKALYVEVPFFKKFEMQMKYLRSRASKLPSIPICSIPKHFLLSFAPLQIQHVATKLSVKLVVFFVCTFLFVRDVNSLCTFPPRLASNSLNHFLRERIFSSSCFRLMKRLIQSDSLHS</sequence>
<reference evidence="1 2" key="1">
    <citation type="submission" date="2021-06" db="EMBL/GenBank/DDBJ databases">
        <title>Caerostris darwini draft genome.</title>
        <authorList>
            <person name="Kono N."/>
            <person name="Arakawa K."/>
        </authorList>
    </citation>
    <scope>NUCLEOTIDE SEQUENCE [LARGE SCALE GENOMIC DNA]</scope>
</reference>
<keyword evidence="2" id="KW-1185">Reference proteome</keyword>
<evidence type="ECO:0000313" key="2">
    <source>
        <dbReference type="Proteomes" id="UP001054837"/>
    </source>
</evidence>
<dbReference type="Proteomes" id="UP001054837">
    <property type="component" value="Unassembled WGS sequence"/>
</dbReference>
<evidence type="ECO:0000313" key="1">
    <source>
        <dbReference type="EMBL" id="GIY12032.1"/>
    </source>
</evidence>
<protein>
    <submittedName>
        <fullName evidence="1">Uncharacterized protein</fullName>
    </submittedName>
</protein>
<organism evidence="1 2">
    <name type="scientific">Caerostris darwini</name>
    <dbReference type="NCBI Taxonomy" id="1538125"/>
    <lineage>
        <taxon>Eukaryota</taxon>
        <taxon>Metazoa</taxon>
        <taxon>Ecdysozoa</taxon>
        <taxon>Arthropoda</taxon>
        <taxon>Chelicerata</taxon>
        <taxon>Arachnida</taxon>
        <taxon>Araneae</taxon>
        <taxon>Araneomorphae</taxon>
        <taxon>Entelegynae</taxon>
        <taxon>Araneoidea</taxon>
        <taxon>Araneidae</taxon>
        <taxon>Caerostris</taxon>
    </lineage>
</organism>
<comment type="caution">
    <text evidence="1">The sequence shown here is derived from an EMBL/GenBank/DDBJ whole genome shotgun (WGS) entry which is preliminary data.</text>
</comment>
<accession>A0AAV4QV77</accession>
<proteinExistence type="predicted"/>
<dbReference type="AlphaFoldDB" id="A0AAV4QV77"/>